<accession>A0A9P5P0H8</accession>
<evidence type="ECO:0000256" key="1">
    <source>
        <dbReference type="SAM" id="Coils"/>
    </source>
</evidence>
<gene>
    <name evidence="3" type="ORF">CPB84DRAFT_1763285</name>
</gene>
<dbReference type="OrthoDB" id="3050337at2759"/>
<dbReference type="EMBL" id="JADNYJ010000005">
    <property type="protein sequence ID" value="KAF8911068.1"/>
    <property type="molecule type" value="Genomic_DNA"/>
</dbReference>
<reference evidence="3" key="1">
    <citation type="submission" date="2020-11" db="EMBL/GenBank/DDBJ databases">
        <authorList>
            <consortium name="DOE Joint Genome Institute"/>
            <person name="Ahrendt S."/>
            <person name="Riley R."/>
            <person name="Andreopoulos W."/>
            <person name="LaButti K."/>
            <person name="Pangilinan J."/>
            <person name="Ruiz-duenas F.J."/>
            <person name="Barrasa J.M."/>
            <person name="Sanchez-Garcia M."/>
            <person name="Camarero S."/>
            <person name="Miyauchi S."/>
            <person name="Serrano A."/>
            <person name="Linde D."/>
            <person name="Babiker R."/>
            <person name="Drula E."/>
            <person name="Ayuso-Fernandez I."/>
            <person name="Pacheco R."/>
            <person name="Padilla G."/>
            <person name="Ferreira P."/>
            <person name="Barriuso J."/>
            <person name="Kellner H."/>
            <person name="Castanera R."/>
            <person name="Alfaro M."/>
            <person name="Ramirez L."/>
            <person name="Pisabarro A.G."/>
            <person name="Kuo A."/>
            <person name="Tritt A."/>
            <person name="Lipzen A."/>
            <person name="He G."/>
            <person name="Yan M."/>
            <person name="Ng V."/>
            <person name="Cullen D."/>
            <person name="Martin F."/>
            <person name="Rosso M.-N."/>
            <person name="Henrissat B."/>
            <person name="Hibbett D."/>
            <person name="Martinez A.T."/>
            <person name="Grigoriev I.V."/>
        </authorList>
    </citation>
    <scope>NUCLEOTIDE SEQUENCE</scope>
    <source>
        <strain evidence="3">AH 44721</strain>
    </source>
</reference>
<evidence type="ECO:0000313" key="4">
    <source>
        <dbReference type="Proteomes" id="UP000724874"/>
    </source>
</evidence>
<keyword evidence="1" id="KW-0175">Coiled coil</keyword>
<dbReference type="Proteomes" id="UP000724874">
    <property type="component" value="Unassembled WGS sequence"/>
</dbReference>
<proteinExistence type="predicted"/>
<evidence type="ECO:0000256" key="2">
    <source>
        <dbReference type="SAM" id="MobiDB-lite"/>
    </source>
</evidence>
<dbReference type="AlphaFoldDB" id="A0A9P5P0H8"/>
<feature type="coiled-coil region" evidence="1">
    <location>
        <begin position="63"/>
        <end position="90"/>
    </location>
</feature>
<sequence>MPQHAQLQPVRTPPIGTAIQVAADLLMELVANECAEAKQDTDPRLVHLTDYIDDYKRSVRATQQREAQKLASAHRQIHELEHRLSDLQGLKRADETMLPERMYLHTELSALTSQDPSARNSSSPVDISDLARYGIIYCGRNALSFGDQWLQLWNQYVSEDPHDPGLSPSDRITPKELIILLDNFSSQVRRGRNTIESQRETIANLQKERAYLFQLCSKDPKQQTYPAAVEVDVGPISQHQIQGIIEDNQSTDLKSEGSSESLNSPGSHTLIDPRCTQPS</sequence>
<keyword evidence="4" id="KW-1185">Reference proteome</keyword>
<name>A0A9P5P0H8_GYMJU</name>
<feature type="compositionally biased region" description="Polar residues" evidence="2">
    <location>
        <begin position="247"/>
        <end position="267"/>
    </location>
</feature>
<evidence type="ECO:0000313" key="3">
    <source>
        <dbReference type="EMBL" id="KAF8911068.1"/>
    </source>
</evidence>
<protein>
    <submittedName>
        <fullName evidence="3">Uncharacterized protein</fullName>
    </submittedName>
</protein>
<organism evidence="3 4">
    <name type="scientific">Gymnopilus junonius</name>
    <name type="common">Spectacular rustgill mushroom</name>
    <name type="synonym">Gymnopilus spectabilis subsp. junonius</name>
    <dbReference type="NCBI Taxonomy" id="109634"/>
    <lineage>
        <taxon>Eukaryota</taxon>
        <taxon>Fungi</taxon>
        <taxon>Dikarya</taxon>
        <taxon>Basidiomycota</taxon>
        <taxon>Agaricomycotina</taxon>
        <taxon>Agaricomycetes</taxon>
        <taxon>Agaricomycetidae</taxon>
        <taxon>Agaricales</taxon>
        <taxon>Agaricineae</taxon>
        <taxon>Hymenogastraceae</taxon>
        <taxon>Gymnopilus</taxon>
    </lineage>
</organism>
<comment type="caution">
    <text evidence="3">The sequence shown here is derived from an EMBL/GenBank/DDBJ whole genome shotgun (WGS) entry which is preliminary data.</text>
</comment>
<feature type="region of interest" description="Disordered" evidence="2">
    <location>
        <begin position="247"/>
        <end position="279"/>
    </location>
</feature>